<keyword evidence="1" id="KW-1133">Transmembrane helix</keyword>
<dbReference type="RefSeq" id="WP_253277942.1">
    <property type="nucleotide sequence ID" value="NZ_CABMMF010000007.1"/>
</dbReference>
<dbReference type="Proteomes" id="UP000046784">
    <property type="component" value="Unassembled WGS sequence"/>
</dbReference>
<feature type="transmembrane region" description="Helical" evidence="1">
    <location>
        <begin position="206"/>
        <end position="228"/>
    </location>
</feature>
<sequence length="392" mass="44041">MTNSTTSELKEIFHKISKGVVKLIPYLTILSGIIVWSYLNHIGRLDLLIDSFAINIGLISLLISSVILSFSIAITLILPSSILILHRSMFPNVIRRPISIPWFGWVFSTLFLMLTFLPHVPYIKEIISPPSVLKVSLTITILSFALFVTISLINDDFKKNNIVKKAENLGKILVGTFALTFATLSISLPITFLLKNSTGEKTTSLLIALTFMIAFALLSFLPAMVYYNDLEKASSNNQDRSITPLAKKLSIAVIITITFTSLLFPNVTTTLMNSSLYSIGIIDNKNHHFLINGEKYQPDMFPQHIWMTSTTDKIEKSFFIYGIRMFSAGNKNLICPDSVGKLKKIINGTNYDLIVSSNREDNTRKIKDMTDICVVMVSDDAKQWDTYFDINN</sequence>
<feature type="transmembrane region" description="Helical" evidence="1">
    <location>
        <begin position="132"/>
        <end position="153"/>
    </location>
</feature>
<dbReference type="EMBL" id="CGCB01000007">
    <property type="protein sequence ID" value="CFQ96176.1"/>
    <property type="molecule type" value="Genomic_DNA"/>
</dbReference>
<name>A0AAI8ZQ33_YERFR</name>
<feature type="transmembrane region" description="Helical" evidence="1">
    <location>
        <begin position="99"/>
        <end position="120"/>
    </location>
</feature>
<feature type="transmembrane region" description="Helical" evidence="1">
    <location>
        <begin position="51"/>
        <end position="78"/>
    </location>
</feature>
<evidence type="ECO:0000256" key="1">
    <source>
        <dbReference type="SAM" id="Phobius"/>
    </source>
</evidence>
<keyword evidence="1" id="KW-0812">Transmembrane</keyword>
<gene>
    <name evidence="2" type="ORF">ERS008524_01489</name>
</gene>
<protein>
    <submittedName>
        <fullName evidence="2">Uncharacterized protein</fullName>
    </submittedName>
</protein>
<dbReference type="AlphaFoldDB" id="A0AAI8ZQ33"/>
<evidence type="ECO:0000313" key="2">
    <source>
        <dbReference type="EMBL" id="CFQ96176.1"/>
    </source>
</evidence>
<evidence type="ECO:0000313" key="3">
    <source>
        <dbReference type="Proteomes" id="UP000046784"/>
    </source>
</evidence>
<accession>A0AAI8ZQ33</accession>
<feature type="transmembrane region" description="Helical" evidence="1">
    <location>
        <begin position="249"/>
        <end position="267"/>
    </location>
</feature>
<reference evidence="2 3" key="1">
    <citation type="submission" date="2015-03" db="EMBL/GenBank/DDBJ databases">
        <authorList>
            <consortium name="Pathogen Informatics"/>
            <person name="Murphy D."/>
        </authorList>
    </citation>
    <scope>NUCLEOTIDE SEQUENCE [LARGE SCALE GENOMIC DNA]</scope>
    <source>
        <strain evidence="2 3">3400/83</strain>
    </source>
</reference>
<organism evidence="2 3">
    <name type="scientific">Yersinia frederiksenii</name>
    <dbReference type="NCBI Taxonomy" id="29484"/>
    <lineage>
        <taxon>Bacteria</taxon>
        <taxon>Pseudomonadati</taxon>
        <taxon>Pseudomonadota</taxon>
        <taxon>Gammaproteobacteria</taxon>
        <taxon>Enterobacterales</taxon>
        <taxon>Yersiniaceae</taxon>
        <taxon>Yersinia</taxon>
    </lineage>
</organism>
<proteinExistence type="predicted"/>
<feature type="transmembrane region" description="Helical" evidence="1">
    <location>
        <begin position="173"/>
        <end position="194"/>
    </location>
</feature>
<comment type="caution">
    <text evidence="2">The sequence shown here is derived from an EMBL/GenBank/DDBJ whole genome shotgun (WGS) entry which is preliminary data.</text>
</comment>
<feature type="transmembrane region" description="Helical" evidence="1">
    <location>
        <begin position="20"/>
        <end position="39"/>
    </location>
</feature>
<keyword evidence="1" id="KW-0472">Membrane</keyword>